<evidence type="ECO:0000256" key="1">
    <source>
        <dbReference type="ARBA" id="ARBA00023125"/>
    </source>
</evidence>
<name>A0A6A2W2H0_9BIFI</name>
<accession>A0A6A2W2H0</accession>
<dbReference type="SMART" id="SM00530">
    <property type="entry name" value="HTH_XRE"/>
    <property type="match status" value="1"/>
</dbReference>
<dbReference type="PANTHER" id="PTHR36924">
    <property type="entry name" value="ANTITOXIN HIGA-1"/>
    <property type="match status" value="1"/>
</dbReference>
<feature type="compositionally biased region" description="Polar residues" evidence="2">
    <location>
        <begin position="1"/>
        <end position="11"/>
    </location>
</feature>
<dbReference type="PANTHER" id="PTHR36924:SF1">
    <property type="entry name" value="ANTITOXIN HIGA-1"/>
    <property type="match status" value="1"/>
</dbReference>
<evidence type="ECO:0000259" key="3">
    <source>
        <dbReference type="PROSITE" id="PS50943"/>
    </source>
</evidence>
<dbReference type="Proteomes" id="UP000440041">
    <property type="component" value="Unassembled WGS sequence"/>
</dbReference>
<dbReference type="Gene3D" id="1.10.260.40">
    <property type="entry name" value="lambda repressor-like DNA-binding domains"/>
    <property type="match status" value="1"/>
</dbReference>
<evidence type="ECO:0000313" key="4">
    <source>
        <dbReference type="EMBL" id="KAB8299716.1"/>
    </source>
</evidence>
<dbReference type="EMBL" id="WBSO01000003">
    <property type="protein sequence ID" value="KAB8299716.1"/>
    <property type="molecule type" value="Genomic_DNA"/>
</dbReference>
<dbReference type="AlphaFoldDB" id="A0A6A2W2H0"/>
<protein>
    <submittedName>
        <fullName evidence="4">Plasmid maintenance system antidote protein</fullName>
    </submittedName>
</protein>
<feature type="region of interest" description="Disordered" evidence="2">
    <location>
        <begin position="1"/>
        <end position="21"/>
    </location>
</feature>
<dbReference type="Pfam" id="PF01381">
    <property type="entry name" value="HTH_3"/>
    <property type="match status" value="1"/>
</dbReference>
<feature type="domain" description="HTH cro/C1-type" evidence="3">
    <location>
        <begin position="36"/>
        <end position="83"/>
    </location>
</feature>
<proteinExistence type="predicted"/>
<keyword evidence="1" id="KW-0238">DNA-binding</keyword>
<dbReference type="CDD" id="cd00093">
    <property type="entry name" value="HTH_XRE"/>
    <property type="match status" value="1"/>
</dbReference>
<sequence length="115" mass="12338">MSTSLTTTVDETSAGAPHSRLSTPGEILQEEFLEPLGISRYRLAKAMGVEQTAVGEIVNGRRAISVAMAYRLAGALGTTPQFWLGLQRDYDLMTFDTSQLGPIVPLTAGRPLTQA</sequence>
<comment type="caution">
    <text evidence="4">The sequence shown here is derived from an EMBL/GenBank/DDBJ whole genome shotgun (WGS) entry which is preliminary data.</text>
</comment>
<evidence type="ECO:0000256" key="2">
    <source>
        <dbReference type="SAM" id="MobiDB-lite"/>
    </source>
</evidence>
<dbReference type="SUPFAM" id="SSF47413">
    <property type="entry name" value="lambda repressor-like DNA-binding domains"/>
    <property type="match status" value="1"/>
</dbReference>
<dbReference type="InterPro" id="IPR013430">
    <property type="entry name" value="Toxin_antidote_HigA"/>
</dbReference>
<dbReference type="GO" id="GO:0003677">
    <property type="term" value="F:DNA binding"/>
    <property type="evidence" value="ECO:0007669"/>
    <property type="project" value="UniProtKB-KW"/>
</dbReference>
<dbReference type="OrthoDB" id="3174593at2"/>
<evidence type="ECO:0000313" key="5">
    <source>
        <dbReference type="Proteomes" id="UP000440041"/>
    </source>
</evidence>
<dbReference type="InterPro" id="IPR001387">
    <property type="entry name" value="Cro/C1-type_HTH"/>
</dbReference>
<dbReference type="InterPro" id="IPR010982">
    <property type="entry name" value="Lambda_DNA-bd_dom_sf"/>
</dbReference>
<reference evidence="4 5" key="1">
    <citation type="submission" date="2019-09" db="EMBL/GenBank/DDBJ databases">
        <title>Characterization of the phylogenetic diversity of two novel species belonging to the genus Bifidobacterium: Bifidobacterium cebidarum sp. nov. and Bifidobacterium leontopitheci sp. nov.</title>
        <authorList>
            <person name="Lugli G.A."/>
            <person name="Duranti S."/>
            <person name="Milani C."/>
            <person name="Turroni F."/>
            <person name="Ventura M."/>
        </authorList>
    </citation>
    <scope>NUCLEOTIDE SEQUENCE [LARGE SCALE GENOMIC DNA]</scope>
    <source>
        <strain evidence="4 5">DSM 100238</strain>
    </source>
</reference>
<keyword evidence="5" id="KW-1185">Reference proteome</keyword>
<gene>
    <name evidence="4" type="ORF">DSM100238_0750</name>
</gene>
<dbReference type="NCBIfam" id="TIGR02607">
    <property type="entry name" value="antidote_HigA"/>
    <property type="match status" value="1"/>
</dbReference>
<dbReference type="PROSITE" id="PS50943">
    <property type="entry name" value="HTH_CROC1"/>
    <property type="match status" value="1"/>
</dbReference>
<organism evidence="4 5">
    <name type="scientific">Bifidobacterium apri</name>
    <dbReference type="NCBI Taxonomy" id="1769423"/>
    <lineage>
        <taxon>Bacteria</taxon>
        <taxon>Bacillati</taxon>
        <taxon>Actinomycetota</taxon>
        <taxon>Actinomycetes</taxon>
        <taxon>Bifidobacteriales</taxon>
        <taxon>Bifidobacteriaceae</taxon>
        <taxon>Bifidobacterium</taxon>
    </lineage>
</organism>